<evidence type="ECO:0000313" key="3">
    <source>
        <dbReference type="Proteomes" id="UP000009082"/>
    </source>
</evidence>
<evidence type="ECO:0000313" key="2">
    <source>
        <dbReference type="EMBL" id="EEQ81172.1"/>
    </source>
</evidence>
<comment type="caution">
    <text evidence="2">The sequence shown here is derived from an EMBL/GenBank/DDBJ whole genome shotgun (WGS) entry which is preliminary data.</text>
</comment>
<accession>C4VC80</accession>
<dbReference type="KEGG" id="nce:NCER_102582"/>
<feature type="region of interest" description="Disordered" evidence="1">
    <location>
        <begin position="104"/>
        <end position="125"/>
    </location>
</feature>
<organism evidence="2 3">
    <name type="scientific">Vairimorpha ceranae (strain BRL01)</name>
    <name type="common">Microsporidian parasite</name>
    <name type="synonym">Nosema ceranae</name>
    <dbReference type="NCBI Taxonomy" id="578460"/>
    <lineage>
        <taxon>Eukaryota</taxon>
        <taxon>Fungi</taxon>
        <taxon>Fungi incertae sedis</taxon>
        <taxon>Microsporidia</taxon>
        <taxon>Nosematidae</taxon>
        <taxon>Vairimorpha</taxon>
    </lineage>
</organism>
<dbReference type="HOGENOM" id="CLU_1993260_0_0_1"/>
<dbReference type="AlphaFoldDB" id="C4VC80"/>
<dbReference type="VEuPathDB" id="MicrosporidiaDB:NCER_102582"/>
<dbReference type="InParanoid" id="C4VC80"/>
<name>C4VC80_VAIC1</name>
<sequence length="125" mass="15250">MDKVIETLQNFYRLILYHFEKSSIEELFEEMFYFNIRELEKRQYIVDNYKKKIISVKKKSKKLASLRDVNLYKNSKTEGQATKTDKINTILFDKFVEELTEENNSVAKKRHRKLHKHKKNFKLKK</sequence>
<dbReference type="Proteomes" id="UP000009082">
    <property type="component" value="Unassembled WGS sequence"/>
</dbReference>
<evidence type="ECO:0000256" key="1">
    <source>
        <dbReference type="SAM" id="MobiDB-lite"/>
    </source>
</evidence>
<proteinExistence type="predicted"/>
<dbReference type="EMBL" id="ACOL01002965">
    <property type="protein sequence ID" value="EEQ81172.1"/>
    <property type="molecule type" value="Genomic_DNA"/>
</dbReference>
<feature type="compositionally biased region" description="Basic residues" evidence="1">
    <location>
        <begin position="107"/>
        <end position="125"/>
    </location>
</feature>
<protein>
    <submittedName>
        <fullName evidence="2">Uncharacterized protein</fullName>
    </submittedName>
</protein>
<reference evidence="2 3" key="1">
    <citation type="journal article" date="2009" name="PLoS Pathog.">
        <title>Genomic analyses of the microsporidian Nosema ceranae, an emergent pathogen of honey bees.</title>
        <authorList>
            <person name="Cornman R.S."/>
            <person name="Chen Y.P."/>
            <person name="Schatz M.C."/>
            <person name="Street C."/>
            <person name="Zhao Y."/>
            <person name="Desany B."/>
            <person name="Egholm M."/>
            <person name="Hutchison S."/>
            <person name="Pettis J.S."/>
            <person name="Lipkin W.I."/>
            <person name="Evans J.D."/>
        </authorList>
    </citation>
    <scope>NUCLEOTIDE SEQUENCE [LARGE SCALE GENOMIC DNA]</scope>
    <source>
        <strain evidence="2 3">BRL01</strain>
    </source>
</reference>
<gene>
    <name evidence="2" type="ORF">NCER_102582</name>
</gene>